<evidence type="ECO:0000259" key="6">
    <source>
        <dbReference type="Pfam" id="PF03779"/>
    </source>
</evidence>
<dbReference type="Proteomes" id="UP000704611">
    <property type="component" value="Unassembled WGS sequence"/>
</dbReference>
<evidence type="ECO:0000256" key="2">
    <source>
        <dbReference type="ARBA" id="ARBA00007637"/>
    </source>
</evidence>
<feature type="transmembrane region" description="Helical" evidence="4">
    <location>
        <begin position="484"/>
        <end position="502"/>
    </location>
</feature>
<evidence type="ECO:0000256" key="1">
    <source>
        <dbReference type="ARBA" id="ARBA00005125"/>
    </source>
</evidence>
<keyword evidence="4" id="KW-0812">Transmembrane</keyword>
<keyword evidence="4" id="KW-0472">Membrane</keyword>
<keyword evidence="4" id="KW-1133">Transmembrane helix</keyword>
<sequence>MNAAHSNPQQQDTNHNSASAKPVRQKPVVLITGSGGNIGTALADSLRPDYQVVGLDRDEAENTLVADLTSADSLALAFHRFREQYGEHIAAVIHLAAYFDFTGEKSPLYDEINVKGTKNLLVALADFKVERLIYSGTMLVHQPVQPGELVSETTPIAPKWAYPESKAETETTIRQHSNGIPCTFLHLAGLYNQHTAVPTLSHQIARIYERDLKSHLYAGNLEAGQSFIHQDDMNELFRCCVAKRKDLPDDCTIIAGEPDALSYSELQDQLGKLIHGEQSWQTISLPQPVAKMGAWLQLKAEPVVPDAIDHGEQPFIRPFLIELASDHYALDISHARQLLDWQPRHSISEMLPKMVNQLKKDPVAWYQDNGIRPPDWLKEAEELTSNPETLRKRHESWYRQEYSRNLWGPMFNFGLGAWLIGSIPRLNYQSDAQIYSDLISGVLLMLLAALSLSWRLPAARWASAAVGCWVLTAPLWFWTPEPAVYLNSTVIGTLVIAFSVLLRPAPGVSPVAVMTGPDIPPGWSYSPSTWYQRLPIIILAFIGFFISAYMAAYQLGHIDTIWDPFFGGAIAGDGKNGTAEIITSSVSEAWPIPDAGAGALVYLFEILVGVAGSRSRWRTMPWLVILFGFLIVPMGVVSITFIIIQPIILGTWCTLCLIAASVMLLQIPFSLDELIATCQFLKRRRQQGQSVLRIFFVGDTDDDDGRRDRDDFADTPTKIIRDVFGGGVRWRCPGLLICIAVGVLLMFSRLLLGVDGAMANAHHLLGALVVTISVIALAESGRALRFTNLFLALALMICAFVIPGNTSTMIASLAATALIMAASIPRGPVQSRYGRWSRLIV</sequence>
<dbReference type="InterPro" id="IPR005530">
    <property type="entry name" value="SPW"/>
</dbReference>
<evidence type="ECO:0000313" key="8">
    <source>
        <dbReference type="EMBL" id="MBV2129387.1"/>
    </source>
</evidence>
<feature type="domain" description="Vitamin K epoxide reductase" evidence="7">
    <location>
        <begin position="535"/>
        <end position="670"/>
    </location>
</feature>
<feature type="compositionally biased region" description="Polar residues" evidence="3">
    <location>
        <begin position="1"/>
        <end position="19"/>
    </location>
</feature>
<gene>
    <name evidence="8" type="ORF">KQY15_09805</name>
</gene>
<comment type="pathway">
    <text evidence="1">Bacterial outer membrane biogenesis; LPS O-antigen biosynthesis.</text>
</comment>
<dbReference type="PANTHER" id="PTHR43000">
    <property type="entry name" value="DTDP-D-GLUCOSE 4,6-DEHYDRATASE-RELATED"/>
    <property type="match status" value="1"/>
</dbReference>
<dbReference type="InterPro" id="IPR001509">
    <property type="entry name" value="Epimerase_deHydtase"/>
</dbReference>
<dbReference type="EMBL" id="JAHRID010000004">
    <property type="protein sequence ID" value="MBV2129387.1"/>
    <property type="molecule type" value="Genomic_DNA"/>
</dbReference>
<proteinExistence type="inferred from homology"/>
<evidence type="ECO:0000256" key="3">
    <source>
        <dbReference type="SAM" id="MobiDB-lite"/>
    </source>
</evidence>
<dbReference type="Pfam" id="PF07884">
    <property type="entry name" value="VKOR"/>
    <property type="match status" value="1"/>
</dbReference>
<dbReference type="InterPro" id="IPR012932">
    <property type="entry name" value="VKOR"/>
</dbReference>
<feature type="transmembrane region" description="Helical" evidence="4">
    <location>
        <begin position="649"/>
        <end position="675"/>
    </location>
</feature>
<protein>
    <submittedName>
        <fullName evidence="8">NAD-dependent epimerase/dehydratase family protein</fullName>
    </submittedName>
</protein>
<organism evidence="8 9">
    <name type="scientific">Arsukibacterium indicum</name>
    <dbReference type="NCBI Taxonomy" id="2848612"/>
    <lineage>
        <taxon>Bacteria</taxon>
        <taxon>Pseudomonadati</taxon>
        <taxon>Pseudomonadota</taxon>
        <taxon>Gammaproteobacteria</taxon>
        <taxon>Chromatiales</taxon>
        <taxon>Chromatiaceae</taxon>
        <taxon>Arsukibacterium</taxon>
    </lineage>
</organism>
<feature type="domain" description="NAD-dependent epimerase/dehydratase" evidence="5">
    <location>
        <begin position="29"/>
        <end position="244"/>
    </location>
</feature>
<feature type="domain" description="SPW repeat-containing integral membrane" evidence="6">
    <location>
        <begin position="409"/>
        <end position="499"/>
    </location>
</feature>
<name>A0ABS6MKN7_9GAMM</name>
<feature type="transmembrane region" description="Helical" evidence="4">
    <location>
        <begin position="435"/>
        <end position="452"/>
    </location>
</feature>
<feature type="transmembrane region" description="Helical" evidence="4">
    <location>
        <begin position="458"/>
        <end position="477"/>
    </location>
</feature>
<dbReference type="CDD" id="cd08946">
    <property type="entry name" value="SDR_e"/>
    <property type="match status" value="1"/>
</dbReference>
<comment type="caution">
    <text evidence="8">The sequence shown here is derived from an EMBL/GenBank/DDBJ whole genome shotgun (WGS) entry which is preliminary data.</text>
</comment>
<feature type="transmembrane region" description="Helical" evidence="4">
    <location>
        <begin position="760"/>
        <end position="778"/>
    </location>
</feature>
<dbReference type="CDD" id="cd12919">
    <property type="entry name" value="VKOR_2"/>
    <property type="match status" value="1"/>
</dbReference>
<feature type="transmembrane region" description="Helical" evidence="4">
    <location>
        <begin position="622"/>
        <end position="643"/>
    </location>
</feature>
<comment type="similarity">
    <text evidence="2">Belongs to the NAD(P)-dependent epimerase/dehydratase family.</text>
</comment>
<feature type="transmembrane region" description="Helical" evidence="4">
    <location>
        <begin position="734"/>
        <end position="754"/>
    </location>
</feature>
<evidence type="ECO:0000256" key="4">
    <source>
        <dbReference type="SAM" id="Phobius"/>
    </source>
</evidence>
<feature type="region of interest" description="Disordered" evidence="3">
    <location>
        <begin position="1"/>
        <end position="24"/>
    </location>
</feature>
<feature type="transmembrane region" description="Helical" evidence="4">
    <location>
        <begin position="785"/>
        <end position="803"/>
    </location>
</feature>
<evidence type="ECO:0000259" key="7">
    <source>
        <dbReference type="Pfam" id="PF07884"/>
    </source>
</evidence>
<accession>A0ABS6MKN7</accession>
<keyword evidence="9" id="KW-1185">Reference proteome</keyword>
<reference evidence="8 9" key="1">
    <citation type="submission" date="2021-06" db="EMBL/GenBank/DDBJ databases">
        <title>Rheinheimera indica sp. nov., isolated from deep-sea sediment.</title>
        <authorList>
            <person name="Wang Z."/>
            <person name="Zhang X.-Y."/>
        </authorList>
    </citation>
    <scope>NUCLEOTIDE SEQUENCE [LARGE SCALE GENOMIC DNA]</scope>
    <source>
        <strain evidence="8 9">SM2107</strain>
    </source>
</reference>
<feature type="transmembrane region" description="Helical" evidence="4">
    <location>
        <begin position="530"/>
        <end position="552"/>
    </location>
</feature>
<dbReference type="Pfam" id="PF01370">
    <property type="entry name" value="Epimerase"/>
    <property type="match status" value="1"/>
</dbReference>
<evidence type="ECO:0000313" key="9">
    <source>
        <dbReference type="Proteomes" id="UP000704611"/>
    </source>
</evidence>
<evidence type="ECO:0000259" key="5">
    <source>
        <dbReference type="Pfam" id="PF01370"/>
    </source>
</evidence>
<dbReference type="Pfam" id="PF03779">
    <property type="entry name" value="SPW"/>
    <property type="match status" value="1"/>
</dbReference>